<keyword evidence="2 3" id="KW-1133">Transmembrane helix</keyword>
<dbReference type="PANTHER" id="PTHR37815">
    <property type="entry name" value="UPF0397 PROTEIN BC_2624-RELATED"/>
    <property type="match status" value="1"/>
</dbReference>
<keyword evidence="5" id="KW-1185">Reference proteome</keyword>
<dbReference type="PANTHER" id="PTHR37815:SF3">
    <property type="entry name" value="UPF0397 PROTEIN SPR0429"/>
    <property type="match status" value="1"/>
</dbReference>
<organism evidence="4 5">
    <name type="scientific">Absicoccus porci</name>
    <dbReference type="NCBI Taxonomy" id="2486576"/>
    <lineage>
        <taxon>Bacteria</taxon>
        <taxon>Bacillati</taxon>
        <taxon>Bacillota</taxon>
        <taxon>Erysipelotrichia</taxon>
        <taxon>Erysipelotrichales</taxon>
        <taxon>Erysipelotrichaceae</taxon>
        <taxon>Absicoccus</taxon>
    </lineage>
</organism>
<feature type="transmembrane region" description="Helical" evidence="3">
    <location>
        <begin position="127"/>
        <end position="153"/>
    </location>
</feature>
<gene>
    <name evidence="4" type="ORF">EDX97_08690</name>
</gene>
<feature type="transmembrane region" description="Helical" evidence="3">
    <location>
        <begin position="75"/>
        <end position="92"/>
    </location>
</feature>
<evidence type="ECO:0000256" key="1">
    <source>
        <dbReference type="ARBA" id="ARBA00022692"/>
    </source>
</evidence>
<evidence type="ECO:0000313" key="5">
    <source>
        <dbReference type="Proteomes" id="UP000276568"/>
    </source>
</evidence>
<evidence type="ECO:0000256" key="2">
    <source>
        <dbReference type="ARBA" id="ARBA00022989"/>
    </source>
</evidence>
<dbReference type="GO" id="GO:0016020">
    <property type="term" value="C:membrane"/>
    <property type="evidence" value="ECO:0007669"/>
    <property type="project" value="InterPro"/>
</dbReference>
<name>A0A3N0HY55_9FIRM</name>
<dbReference type="EMBL" id="RJQC01000003">
    <property type="protein sequence ID" value="RNM29703.1"/>
    <property type="molecule type" value="Genomic_DNA"/>
</dbReference>
<feature type="transmembrane region" description="Helical" evidence="3">
    <location>
        <begin position="12"/>
        <end position="32"/>
    </location>
</feature>
<keyword evidence="3" id="KW-0472">Membrane</keyword>
<feature type="transmembrane region" description="Helical" evidence="3">
    <location>
        <begin position="104"/>
        <end position="121"/>
    </location>
</feature>
<keyword evidence="1 3" id="KW-0812">Transmembrane</keyword>
<evidence type="ECO:0000313" key="4">
    <source>
        <dbReference type="EMBL" id="RNM29703.1"/>
    </source>
</evidence>
<feature type="transmembrane region" description="Helical" evidence="3">
    <location>
        <begin position="44"/>
        <end position="69"/>
    </location>
</feature>
<sequence length="167" mass="17830">MNMSTQKETHRIVLVALGIALVAITTLLIRIPNGLQGYVNVGDAVIFIFAVLVDPVDALLIGGIGSAIADIAGGYAYYAIFTLIIKGIEGYVASRLYKQWNRGWLAFLIAAIWMIGGYLIADSIVNQSFWLGLASVTGNLVQGGASVIIATALEPAIKKAAIRRFSF</sequence>
<dbReference type="Gene3D" id="1.10.1760.20">
    <property type="match status" value="1"/>
</dbReference>
<reference evidence="4 5" key="1">
    <citation type="submission" date="2018-11" db="EMBL/GenBank/DDBJ databases">
        <title>Clostridium sp. nov., a member of the family Erysipelotrichaceae isolated from pig faeces.</title>
        <authorList>
            <person name="Chang Y.-H."/>
        </authorList>
    </citation>
    <scope>NUCLEOTIDE SEQUENCE [LARGE SCALE GENOMIC DNA]</scope>
    <source>
        <strain evidence="4 5">YH-panp20</strain>
    </source>
</reference>
<accession>A0A3N0HY55</accession>
<comment type="caution">
    <text evidence="4">The sequence shown here is derived from an EMBL/GenBank/DDBJ whole genome shotgun (WGS) entry which is preliminary data.</text>
</comment>
<dbReference type="Pfam" id="PF07155">
    <property type="entry name" value="ECF-ribofla_trS"/>
    <property type="match status" value="1"/>
</dbReference>
<evidence type="ECO:0000256" key="3">
    <source>
        <dbReference type="SAM" id="Phobius"/>
    </source>
</evidence>
<dbReference type="Proteomes" id="UP000276568">
    <property type="component" value="Unassembled WGS sequence"/>
</dbReference>
<dbReference type="InterPro" id="IPR009825">
    <property type="entry name" value="ECF_substrate-spec-like"/>
</dbReference>
<proteinExistence type="predicted"/>
<dbReference type="OrthoDB" id="411368at2"/>
<protein>
    <submittedName>
        <fullName evidence="4">ECF transporter S component</fullName>
    </submittedName>
</protein>
<dbReference type="AlphaFoldDB" id="A0A3N0HY55"/>